<accession>A0A9R0QAF4</accession>
<evidence type="ECO:0000313" key="2">
    <source>
        <dbReference type="Proteomes" id="UP000324705"/>
    </source>
</evidence>
<keyword evidence="2" id="KW-1185">Reference proteome</keyword>
<reference evidence="1 2" key="1">
    <citation type="submission" date="2017-09" db="EMBL/GenBank/DDBJ databases">
        <authorList>
            <consortium name="International Durum Wheat Genome Sequencing Consortium (IDWGSC)"/>
            <person name="Milanesi L."/>
        </authorList>
    </citation>
    <scope>NUCLEOTIDE SEQUENCE [LARGE SCALE GENOMIC DNA]</scope>
    <source>
        <strain evidence="2">cv. Svevo</strain>
    </source>
</reference>
<protein>
    <submittedName>
        <fullName evidence="1">Uncharacterized protein</fullName>
    </submittedName>
</protein>
<proteinExistence type="predicted"/>
<dbReference type="EMBL" id="LT934111">
    <property type="protein sequence ID" value="VAH06254.1"/>
    <property type="molecule type" value="Genomic_DNA"/>
</dbReference>
<name>A0A9R0QAF4_TRITD</name>
<evidence type="ECO:0000313" key="1">
    <source>
        <dbReference type="EMBL" id="VAH06254.1"/>
    </source>
</evidence>
<dbReference type="Gramene" id="TRITD1Av1G138030.1">
    <property type="protein sequence ID" value="TRITD1Av1G138030.1"/>
    <property type="gene ID" value="TRITD1Av1G138030"/>
</dbReference>
<dbReference type="AlphaFoldDB" id="A0A9R0QAF4"/>
<dbReference type="Proteomes" id="UP000324705">
    <property type="component" value="Chromosome 1A"/>
</dbReference>
<organism evidence="1 2">
    <name type="scientific">Triticum turgidum subsp. durum</name>
    <name type="common">Durum wheat</name>
    <name type="synonym">Triticum durum</name>
    <dbReference type="NCBI Taxonomy" id="4567"/>
    <lineage>
        <taxon>Eukaryota</taxon>
        <taxon>Viridiplantae</taxon>
        <taxon>Streptophyta</taxon>
        <taxon>Embryophyta</taxon>
        <taxon>Tracheophyta</taxon>
        <taxon>Spermatophyta</taxon>
        <taxon>Magnoliopsida</taxon>
        <taxon>Liliopsida</taxon>
        <taxon>Poales</taxon>
        <taxon>Poaceae</taxon>
        <taxon>BOP clade</taxon>
        <taxon>Pooideae</taxon>
        <taxon>Triticodae</taxon>
        <taxon>Triticeae</taxon>
        <taxon>Triticinae</taxon>
        <taxon>Triticum</taxon>
    </lineage>
</organism>
<gene>
    <name evidence="1" type="ORF">TRITD_1Av1G138030</name>
</gene>
<sequence length="133" mass="15120">METSFSTDLHTHPRPPMDGWMDGAHQFWRRRRRIHTHLHNGGLPHRDPPPALGLVRHTGPHRRLLLRWPSTTAHLWRDLDAQGHASVVGDLACRHCRRLAGWTGIRNAGVCSLTSQGRRLLKCVHAKIPTVPD</sequence>